<evidence type="ECO:0000313" key="4">
    <source>
        <dbReference type="Proteomes" id="UP000306740"/>
    </source>
</evidence>
<accession>A0A5C4MCG1</accession>
<reference evidence="2 4" key="1">
    <citation type="submission" date="2019-05" db="EMBL/GenBank/DDBJ databases">
        <title>Mumia sp. nov., isolated from the intestinal contents of plateau pika (Ochotona curzoniae) in the Qinghai-Tibet plateau of China.</title>
        <authorList>
            <person name="Tian Z."/>
        </authorList>
    </citation>
    <scope>NUCLEOTIDE SEQUENCE [LARGE SCALE GENOMIC DNA]</scope>
    <source>
        <strain evidence="4">527</strain>
        <strain evidence="2">Z527</strain>
    </source>
</reference>
<organism evidence="2 4">
    <name type="scientific">Mumia zhuanghuii</name>
    <dbReference type="NCBI Taxonomy" id="2585211"/>
    <lineage>
        <taxon>Bacteria</taxon>
        <taxon>Bacillati</taxon>
        <taxon>Actinomycetota</taxon>
        <taxon>Actinomycetes</taxon>
        <taxon>Propionibacteriales</taxon>
        <taxon>Nocardioidaceae</taxon>
        <taxon>Mumia</taxon>
    </lineage>
</organism>
<evidence type="ECO:0000313" key="2">
    <source>
        <dbReference type="EMBL" id="TNC36077.1"/>
    </source>
</evidence>
<dbReference type="EMBL" id="VDFR01000140">
    <property type="protein sequence ID" value="TNC36077.1"/>
    <property type="molecule type" value="Genomic_DNA"/>
</dbReference>
<name>A0A5C4MCG1_9ACTN</name>
<dbReference type="Proteomes" id="UP000306740">
    <property type="component" value="Unassembled WGS sequence"/>
</dbReference>
<dbReference type="EMBL" id="VDFR01000105">
    <property type="protein sequence ID" value="TNC41629.1"/>
    <property type="molecule type" value="Genomic_DNA"/>
</dbReference>
<dbReference type="AlphaFoldDB" id="A0A5C4MCG1"/>
<dbReference type="OrthoDB" id="5244810at2"/>
<dbReference type="RefSeq" id="WP_139088314.1">
    <property type="nucleotide sequence ID" value="NZ_VDFR01000105.1"/>
</dbReference>
<protein>
    <submittedName>
        <fullName evidence="2">Uncharacterized protein</fullName>
    </submittedName>
</protein>
<evidence type="ECO:0000313" key="3">
    <source>
        <dbReference type="EMBL" id="TNC41629.1"/>
    </source>
</evidence>
<proteinExistence type="predicted"/>
<comment type="caution">
    <text evidence="2">The sequence shown here is derived from an EMBL/GenBank/DDBJ whole genome shotgun (WGS) entry which is preliminary data.</text>
</comment>
<feature type="region of interest" description="Disordered" evidence="1">
    <location>
        <begin position="103"/>
        <end position="130"/>
    </location>
</feature>
<gene>
    <name evidence="3" type="ORF">FHE65_22405</name>
    <name evidence="2" type="ORF">FHE65_26445</name>
</gene>
<sequence length="130" mass="13438">MTAPTGGDDVGTLAHEAMKLARVLAQQAREGRVAADAAEAGADPASDPADAASHEHRPEVCDHCPLCQLLSLVRDARPEVAEHLTAALTSLTLAARGVVESWASPRAGEGGGQRADGPVENIDVEDGPWE</sequence>
<feature type="compositionally biased region" description="Low complexity" evidence="1">
    <location>
        <begin position="34"/>
        <end position="51"/>
    </location>
</feature>
<evidence type="ECO:0000256" key="1">
    <source>
        <dbReference type="SAM" id="MobiDB-lite"/>
    </source>
</evidence>
<feature type="region of interest" description="Disordered" evidence="1">
    <location>
        <begin position="28"/>
        <end position="58"/>
    </location>
</feature>